<feature type="domain" description="Mannitol dehydrogenase N-terminal" evidence="4">
    <location>
        <begin position="16"/>
        <end position="252"/>
    </location>
</feature>
<gene>
    <name evidence="6" type="ORF">AB840_01075</name>
</gene>
<accession>A0A0J6WZQ9</accession>
<dbReference type="STRING" id="39029.BSR42_07965"/>
<evidence type="ECO:0000259" key="5">
    <source>
        <dbReference type="Pfam" id="PF08125"/>
    </source>
</evidence>
<dbReference type="InterPro" id="IPR008927">
    <property type="entry name" value="6-PGluconate_DH-like_C_sf"/>
</dbReference>
<feature type="domain" description="Mannitol dehydrogenase C-terminal" evidence="5">
    <location>
        <begin position="270"/>
        <end position="470"/>
    </location>
</feature>
<dbReference type="GO" id="GO:0008926">
    <property type="term" value="F:mannitol-1-phosphate 5-dehydrogenase activity"/>
    <property type="evidence" value="ECO:0007669"/>
    <property type="project" value="UniProtKB-EC"/>
</dbReference>
<dbReference type="Pfam" id="PF01232">
    <property type="entry name" value="Mannitol_dh"/>
    <property type="match status" value="1"/>
</dbReference>
<dbReference type="SUPFAM" id="SSF48179">
    <property type="entry name" value="6-phosphogluconate dehydrogenase C-terminal domain-like"/>
    <property type="match status" value="1"/>
</dbReference>
<dbReference type="PATRIC" id="fig|1122219.3.peg.243"/>
<dbReference type="EC" id="1.1.1.58" evidence="6"/>
<dbReference type="PANTHER" id="PTHR30524:SF0">
    <property type="entry name" value="ALTRONATE OXIDOREDUCTASE-RELATED"/>
    <property type="match status" value="1"/>
</dbReference>
<keyword evidence="1 6" id="KW-0560">Oxidoreductase</keyword>
<protein>
    <submittedName>
        <fullName evidence="6">Altronate oxidoreductase</fullName>
        <ecNumber evidence="6">1.1.1.58</ecNumber>
    </submittedName>
</protein>
<evidence type="ECO:0000313" key="6">
    <source>
        <dbReference type="EMBL" id="KMO87748.1"/>
    </source>
</evidence>
<evidence type="ECO:0000313" key="7">
    <source>
        <dbReference type="Proteomes" id="UP000036503"/>
    </source>
</evidence>
<keyword evidence="7" id="KW-1185">Reference proteome</keyword>
<dbReference type="InterPro" id="IPR013131">
    <property type="entry name" value="Mannitol_DH_N"/>
</dbReference>
<reference evidence="6 7" key="1">
    <citation type="submission" date="2015-06" db="EMBL/GenBank/DDBJ databases">
        <title>Draft genome sequence of beer spoilage bacterium Megasphaera cerevisiae type strain 20462.</title>
        <authorList>
            <person name="Kutumbaka K."/>
            <person name="Pasmowitz J."/>
            <person name="Mategko J."/>
            <person name="Reyes D."/>
            <person name="Friedrich A."/>
            <person name="Han S."/>
            <person name="Martens-Habbena W."/>
            <person name="Neal-McKinney J."/>
            <person name="Janagama H.K."/>
            <person name="Nadala C."/>
            <person name="Samadpour M."/>
        </authorList>
    </citation>
    <scope>NUCLEOTIDE SEQUENCE [LARGE SCALE GENOMIC DNA]</scope>
    <source>
        <strain evidence="6 7">DSM 20462</strain>
    </source>
</reference>
<dbReference type="PANTHER" id="PTHR30524">
    <property type="entry name" value="MANNITOL-1-PHOSPHATE 5-DEHYDROGENASE"/>
    <property type="match status" value="1"/>
</dbReference>
<dbReference type="NCBIfam" id="NF002969">
    <property type="entry name" value="PRK03643.1"/>
    <property type="match status" value="1"/>
</dbReference>
<dbReference type="Gene3D" id="3.40.50.720">
    <property type="entry name" value="NAD(P)-binding Rossmann-like Domain"/>
    <property type="match status" value="1"/>
</dbReference>
<dbReference type="Pfam" id="PF08125">
    <property type="entry name" value="Mannitol_dh_C"/>
    <property type="match status" value="1"/>
</dbReference>
<evidence type="ECO:0000256" key="3">
    <source>
        <dbReference type="ARBA" id="ARBA00048615"/>
    </source>
</evidence>
<dbReference type="GO" id="GO:0019592">
    <property type="term" value="P:mannitol catabolic process"/>
    <property type="evidence" value="ECO:0007669"/>
    <property type="project" value="TreeGrafter"/>
</dbReference>
<dbReference type="EMBL" id="LEKT01000002">
    <property type="protein sequence ID" value="KMO87748.1"/>
    <property type="molecule type" value="Genomic_DNA"/>
</dbReference>
<dbReference type="GO" id="GO:0009026">
    <property type="term" value="F:tagaturonate reductase activity"/>
    <property type="evidence" value="ECO:0007669"/>
    <property type="project" value="UniProtKB-EC"/>
</dbReference>
<dbReference type="SUPFAM" id="SSF51735">
    <property type="entry name" value="NAD(P)-binding Rossmann-fold domains"/>
    <property type="match status" value="1"/>
</dbReference>
<dbReference type="OrthoDB" id="9768714at2"/>
<dbReference type="RefSeq" id="WP_048512970.1">
    <property type="nucleotide sequence ID" value="NZ_FUXD01000009.1"/>
</dbReference>
<dbReference type="InterPro" id="IPR036291">
    <property type="entry name" value="NAD(P)-bd_dom_sf"/>
</dbReference>
<dbReference type="AlphaFoldDB" id="A0A0J6WZQ9"/>
<dbReference type="Gene3D" id="1.10.1040.10">
    <property type="entry name" value="N-(1-d-carboxylethyl)-l-norvaline Dehydrogenase, domain 2"/>
    <property type="match status" value="1"/>
</dbReference>
<dbReference type="Proteomes" id="UP000036503">
    <property type="component" value="Unassembled WGS sequence"/>
</dbReference>
<evidence type="ECO:0000259" key="4">
    <source>
        <dbReference type="Pfam" id="PF01232"/>
    </source>
</evidence>
<comment type="caution">
    <text evidence="6">The sequence shown here is derived from an EMBL/GenBank/DDBJ whole genome shotgun (WGS) entry which is preliminary data.</text>
</comment>
<comment type="catalytic activity">
    <reaction evidence="3">
        <text>D-mannitol 1-phosphate + NAD(+) = beta-D-fructose 6-phosphate + NADH + H(+)</text>
        <dbReference type="Rhea" id="RHEA:19661"/>
        <dbReference type="ChEBI" id="CHEBI:15378"/>
        <dbReference type="ChEBI" id="CHEBI:57540"/>
        <dbReference type="ChEBI" id="CHEBI:57634"/>
        <dbReference type="ChEBI" id="CHEBI:57945"/>
        <dbReference type="ChEBI" id="CHEBI:61381"/>
        <dbReference type="EC" id="1.1.1.17"/>
    </reaction>
</comment>
<name>A0A0J6WZQ9_9FIRM</name>
<dbReference type="InParanoid" id="A0A0J6WZQ9"/>
<proteinExistence type="predicted"/>
<dbReference type="InterPro" id="IPR013118">
    <property type="entry name" value="Mannitol_DH_C"/>
</dbReference>
<dbReference type="FunCoup" id="A0A0J6WZQ9">
    <property type="interactions" value="23"/>
</dbReference>
<dbReference type="GO" id="GO:0005829">
    <property type="term" value="C:cytosol"/>
    <property type="evidence" value="ECO:0007669"/>
    <property type="project" value="TreeGrafter"/>
</dbReference>
<keyword evidence="2" id="KW-0520">NAD</keyword>
<sequence>MENVSDLYQHISRPVKVLQFGEGNFLRAFADYAIDVANEKNDFNGNIAVILPRAGRTDRFARQNNLYTVCLRGRRNGSVYTENRVITSIETVLSAKEEYQDFMALAHMATLEFVISNTTEAGIAFDGTDALEDCPASTFPGKLTKFLYERYRFYDGAADKGLIMLPTELNDNNGQLLRQCVLQYAAAWQLPAGFTAWLTAACVFADTLVDRIVTGYPEKEAPALFEELGYEDRLLVKAEPFALWVIGEPSVASQFPVNSEGFPVEYTDRLQAFKEQKVRILNGAHTAMVLGAYLSGLDYVGQCMSDSVIRRQLDQTVFGEIVPTVHLPKEKAKAFAQAVYERFANPFVKHALLAISLNSVSKWRARILPAFKDSLAATGRLPKWLTYSLAALLAFYRTEEAGDHCLLGQRGSNTYEIHDDAMVLQVFRESAGQVTADYVRSLMGRIDFWGEDLTQIPGFAPAVIAHLDRMAAIGVKAHIGEVGRQA</sequence>
<organism evidence="6 7">
    <name type="scientific">Megasphaera cerevisiae DSM 20462</name>
    <dbReference type="NCBI Taxonomy" id="1122219"/>
    <lineage>
        <taxon>Bacteria</taxon>
        <taxon>Bacillati</taxon>
        <taxon>Bacillota</taxon>
        <taxon>Negativicutes</taxon>
        <taxon>Veillonellales</taxon>
        <taxon>Veillonellaceae</taxon>
        <taxon>Megasphaera</taxon>
    </lineage>
</organism>
<evidence type="ECO:0000256" key="2">
    <source>
        <dbReference type="ARBA" id="ARBA00023027"/>
    </source>
</evidence>
<evidence type="ECO:0000256" key="1">
    <source>
        <dbReference type="ARBA" id="ARBA00023002"/>
    </source>
</evidence>
<dbReference type="InterPro" id="IPR013328">
    <property type="entry name" value="6PGD_dom2"/>
</dbReference>